<dbReference type="STRING" id="77044.A0A1S8A8H2"/>
<gene>
    <name evidence="1" type="ORF">SAMD00023353_2600290</name>
</gene>
<reference evidence="1" key="1">
    <citation type="submission" date="2016-03" db="EMBL/GenBank/DDBJ databases">
        <title>Draft genome sequence of Rosellinia necatrix.</title>
        <authorList>
            <person name="Kanematsu S."/>
        </authorList>
    </citation>
    <scope>NUCLEOTIDE SEQUENCE [LARGE SCALE GENOMIC DNA]</scope>
    <source>
        <strain evidence="1">W97</strain>
    </source>
</reference>
<evidence type="ECO:0000313" key="2">
    <source>
        <dbReference type="Proteomes" id="UP000054516"/>
    </source>
</evidence>
<proteinExistence type="predicted"/>
<dbReference type="Proteomes" id="UP000054516">
    <property type="component" value="Unassembled WGS sequence"/>
</dbReference>
<dbReference type="AlphaFoldDB" id="A0A1S8A8H2"/>
<dbReference type="OrthoDB" id="5327538at2759"/>
<name>A0A1S8A8H2_ROSNE</name>
<evidence type="ECO:0000313" key="1">
    <source>
        <dbReference type="EMBL" id="GAW26272.1"/>
    </source>
</evidence>
<dbReference type="EMBL" id="DF977471">
    <property type="protein sequence ID" value="GAW26272.1"/>
    <property type="molecule type" value="Genomic_DNA"/>
</dbReference>
<protein>
    <submittedName>
        <fullName evidence="1">Uncharacterized protein</fullName>
    </submittedName>
</protein>
<organism evidence="1">
    <name type="scientific">Rosellinia necatrix</name>
    <name type="common">White root-rot fungus</name>
    <dbReference type="NCBI Taxonomy" id="77044"/>
    <lineage>
        <taxon>Eukaryota</taxon>
        <taxon>Fungi</taxon>
        <taxon>Dikarya</taxon>
        <taxon>Ascomycota</taxon>
        <taxon>Pezizomycotina</taxon>
        <taxon>Sordariomycetes</taxon>
        <taxon>Xylariomycetidae</taxon>
        <taxon>Xylariales</taxon>
        <taxon>Xylariaceae</taxon>
        <taxon>Rosellinia</taxon>
    </lineage>
</organism>
<keyword evidence="2" id="KW-1185">Reference proteome</keyword>
<accession>A0A1S8A8H2</accession>
<sequence>MLADGLVWLARFQLSSSVSPPLEVCDYVLQSEAATMGFLQRHTRIPSLRVFSWVCESDPVNTVGVPISPPAIMRRRASTRACEASYDKRNGPNGLSSSPSRNVECCARPCNRIWGFTNAADVFLAHRLRLDILADEELSWPAYFSKRDREDLARCVLDGRKAQRLLFMLGPGEASHEDRRTFAWLFMGLPRTGIGFGAWW</sequence>